<feature type="domain" description="Ig-like" evidence="3">
    <location>
        <begin position="20"/>
        <end position="102"/>
    </location>
</feature>
<evidence type="ECO:0000313" key="5">
    <source>
        <dbReference type="Proteomes" id="UP001286313"/>
    </source>
</evidence>
<dbReference type="SUPFAM" id="SSF48726">
    <property type="entry name" value="Immunoglobulin"/>
    <property type="match status" value="1"/>
</dbReference>
<keyword evidence="5" id="KW-1185">Reference proteome</keyword>
<evidence type="ECO:0000256" key="1">
    <source>
        <dbReference type="ARBA" id="ARBA00023157"/>
    </source>
</evidence>
<dbReference type="PROSITE" id="PS50835">
    <property type="entry name" value="IG_LIKE"/>
    <property type="match status" value="1"/>
</dbReference>
<dbReference type="Pfam" id="PF08205">
    <property type="entry name" value="C2-set_2"/>
    <property type="match status" value="1"/>
</dbReference>
<protein>
    <recommendedName>
        <fullName evidence="3">Ig-like domain-containing protein</fullName>
    </recommendedName>
</protein>
<feature type="chain" id="PRO_5041976239" description="Ig-like domain-containing protein" evidence="2">
    <location>
        <begin position="22"/>
        <end position="147"/>
    </location>
</feature>
<evidence type="ECO:0000256" key="2">
    <source>
        <dbReference type="SAM" id="SignalP"/>
    </source>
</evidence>
<keyword evidence="2" id="KW-0732">Signal</keyword>
<keyword evidence="1" id="KW-1015">Disulfide bond</keyword>
<accession>A0AAE1KZX4</accession>
<organism evidence="4 5">
    <name type="scientific">Petrolisthes cinctipes</name>
    <name type="common">Flat porcelain crab</name>
    <dbReference type="NCBI Taxonomy" id="88211"/>
    <lineage>
        <taxon>Eukaryota</taxon>
        <taxon>Metazoa</taxon>
        <taxon>Ecdysozoa</taxon>
        <taxon>Arthropoda</taxon>
        <taxon>Crustacea</taxon>
        <taxon>Multicrustacea</taxon>
        <taxon>Malacostraca</taxon>
        <taxon>Eumalacostraca</taxon>
        <taxon>Eucarida</taxon>
        <taxon>Decapoda</taxon>
        <taxon>Pleocyemata</taxon>
        <taxon>Anomura</taxon>
        <taxon>Galatheoidea</taxon>
        <taxon>Porcellanidae</taxon>
        <taxon>Petrolisthes</taxon>
    </lineage>
</organism>
<sequence length="147" mass="15499">MSHKSIKRVIACLALISRVPSRVPVVSVGASDGEGLLLANCTSPGASPPPQLHWLLNGRQLPSLYSEVLTGPLGEETPTSLLRLPLSEVREEGGRLLLTCRAALLPVYQQATDVLLRGRKHVAPSQKLYGAGEAEGEVGGGGRCRDG</sequence>
<proteinExistence type="predicted"/>
<dbReference type="InterPro" id="IPR013783">
    <property type="entry name" value="Ig-like_fold"/>
</dbReference>
<feature type="signal peptide" evidence="2">
    <location>
        <begin position="1"/>
        <end position="21"/>
    </location>
</feature>
<reference evidence="4" key="1">
    <citation type="submission" date="2023-10" db="EMBL/GenBank/DDBJ databases">
        <title>Genome assemblies of two species of porcelain crab, Petrolisthes cinctipes and Petrolisthes manimaculis (Anomura: Porcellanidae).</title>
        <authorList>
            <person name="Angst P."/>
        </authorList>
    </citation>
    <scope>NUCLEOTIDE SEQUENCE</scope>
    <source>
        <strain evidence="4">PB745_01</strain>
        <tissue evidence="4">Gill</tissue>
    </source>
</reference>
<gene>
    <name evidence="4" type="ORF">Pcinc_004624</name>
</gene>
<dbReference type="EMBL" id="JAWQEG010000335">
    <property type="protein sequence ID" value="KAK3891486.1"/>
    <property type="molecule type" value="Genomic_DNA"/>
</dbReference>
<dbReference type="InterPro" id="IPR013162">
    <property type="entry name" value="CD80_C2-set"/>
</dbReference>
<dbReference type="InterPro" id="IPR036179">
    <property type="entry name" value="Ig-like_dom_sf"/>
</dbReference>
<dbReference type="InterPro" id="IPR007110">
    <property type="entry name" value="Ig-like_dom"/>
</dbReference>
<dbReference type="AlphaFoldDB" id="A0AAE1KZX4"/>
<comment type="caution">
    <text evidence="4">The sequence shown here is derived from an EMBL/GenBank/DDBJ whole genome shotgun (WGS) entry which is preliminary data.</text>
</comment>
<name>A0AAE1KZX4_PETCI</name>
<evidence type="ECO:0000313" key="4">
    <source>
        <dbReference type="EMBL" id="KAK3891486.1"/>
    </source>
</evidence>
<dbReference type="Gene3D" id="2.60.40.10">
    <property type="entry name" value="Immunoglobulins"/>
    <property type="match status" value="1"/>
</dbReference>
<evidence type="ECO:0000259" key="3">
    <source>
        <dbReference type="PROSITE" id="PS50835"/>
    </source>
</evidence>
<dbReference type="Proteomes" id="UP001286313">
    <property type="component" value="Unassembled WGS sequence"/>
</dbReference>